<name>A0A1A8FG08_9TELE</name>
<organism evidence="2">
    <name type="scientific">Nothobranchius korthausae</name>
    <dbReference type="NCBI Taxonomy" id="1143690"/>
    <lineage>
        <taxon>Eukaryota</taxon>
        <taxon>Metazoa</taxon>
        <taxon>Chordata</taxon>
        <taxon>Craniata</taxon>
        <taxon>Vertebrata</taxon>
        <taxon>Euteleostomi</taxon>
        <taxon>Actinopterygii</taxon>
        <taxon>Neopterygii</taxon>
        <taxon>Teleostei</taxon>
        <taxon>Neoteleostei</taxon>
        <taxon>Acanthomorphata</taxon>
        <taxon>Ovalentaria</taxon>
        <taxon>Atherinomorphae</taxon>
        <taxon>Cyprinodontiformes</taxon>
        <taxon>Nothobranchiidae</taxon>
        <taxon>Nothobranchius</taxon>
    </lineage>
</organism>
<gene>
    <name evidence="2" type="primary">CABZ01068246.1</name>
</gene>
<dbReference type="EMBL" id="HAEB01011189">
    <property type="protein sequence ID" value="SBQ57716.1"/>
    <property type="molecule type" value="Transcribed_RNA"/>
</dbReference>
<reference evidence="2" key="1">
    <citation type="submission" date="2016-05" db="EMBL/GenBank/DDBJ databases">
        <authorList>
            <person name="Lavstsen T."/>
            <person name="Jespersen J.S."/>
        </authorList>
    </citation>
    <scope>NUCLEOTIDE SEQUENCE</scope>
    <source>
        <tissue evidence="2">Brain</tissue>
    </source>
</reference>
<feature type="region of interest" description="Disordered" evidence="1">
    <location>
        <begin position="65"/>
        <end position="89"/>
    </location>
</feature>
<accession>A0A1A8FG08</accession>
<evidence type="ECO:0000313" key="2">
    <source>
        <dbReference type="EMBL" id="SBQ57716.1"/>
    </source>
</evidence>
<evidence type="ECO:0000256" key="1">
    <source>
        <dbReference type="SAM" id="MobiDB-lite"/>
    </source>
</evidence>
<dbReference type="AlphaFoldDB" id="A0A1A8FG08"/>
<reference evidence="2" key="2">
    <citation type="submission" date="2016-06" db="EMBL/GenBank/DDBJ databases">
        <title>The genome of a short-lived fish provides insights into sex chromosome evolution and the genetic control of aging.</title>
        <authorList>
            <person name="Reichwald K."/>
            <person name="Felder M."/>
            <person name="Petzold A."/>
            <person name="Koch P."/>
            <person name="Groth M."/>
            <person name="Platzer M."/>
        </authorList>
    </citation>
    <scope>NUCLEOTIDE SEQUENCE</scope>
    <source>
        <tissue evidence="2">Brain</tissue>
    </source>
</reference>
<feature type="non-terminal residue" evidence="2">
    <location>
        <position position="89"/>
    </location>
</feature>
<sequence>GRVQQWGGLRPGGGGRVAFLSSFLSSLRLQLHLCPEHWTQPVLVPPPGRPRSGAANNIQLSFHQRQREAVAAAGQRQRHGPVHLHAAEQ</sequence>
<protein>
    <submittedName>
        <fullName evidence="2">Interleukin 1 receptor accessory protein</fullName>
    </submittedName>
</protein>
<keyword evidence="2" id="KW-0675">Receptor</keyword>
<proteinExistence type="predicted"/>
<feature type="non-terminal residue" evidence="2">
    <location>
        <position position="1"/>
    </location>
</feature>